<sequence>MATQKRRDRRAGPRPGEAGAQAIALAGAALVGVARGAVADEARLAGAGPAPAIVVAGPLGGRRGARGRSFGRRRPFFRRAIQGLHAHGAGRRQRFGRGGVRFGGGFGRRPRRFGYRRRRVGQFQILGRGPHRQRRGIGVHAGVECFEASRQGEQRREGEDQRPHASPRITGTSARPSAAWAGARKWTPSAGSQAMTPPASKKAAPSSPATRARCSGKLAPRVSAPR</sequence>
<evidence type="ECO:0000256" key="1">
    <source>
        <dbReference type="SAM" id="MobiDB-lite"/>
    </source>
</evidence>
<organism evidence="2 3">
    <name type="scientific">Palleronia salina</name>
    <dbReference type="NCBI Taxonomy" id="313368"/>
    <lineage>
        <taxon>Bacteria</taxon>
        <taxon>Pseudomonadati</taxon>
        <taxon>Pseudomonadota</taxon>
        <taxon>Alphaproteobacteria</taxon>
        <taxon>Rhodobacterales</taxon>
        <taxon>Roseobacteraceae</taxon>
        <taxon>Palleronia</taxon>
    </lineage>
</organism>
<proteinExistence type="predicted"/>
<feature type="compositionally biased region" description="Basic and acidic residues" evidence="1">
    <location>
        <begin position="150"/>
        <end position="163"/>
    </location>
</feature>
<dbReference type="AlphaFoldDB" id="A0A1M6L4D2"/>
<dbReference type="STRING" id="313368.SAMN04488012_11428"/>
<accession>A0A1M6L4D2</accession>
<keyword evidence="3" id="KW-1185">Reference proteome</keyword>
<reference evidence="2 3" key="1">
    <citation type="submission" date="2016-11" db="EMBL/GenBank/DDBJ databases">
        <authorList>
            <person name="Jaros S."/>
            <person name="Januszkiewicz K."/>
            <person name="Wedrychowicz H."/>
        </authorList>
    </citation>
    <scope>NUCLEOTIDE SEQUENCE [LARGE SCALE GENOMIC DNA]</scope>
    <source>
        <strain evidence="2 3">DSM 26892</strain>
    </source>
</reference>
<dbReference type="Proteomes" id="UP000184040">
    <property type="component" value="Unassembled WGS sequence"/>
</dbReference>
<protein>
    <submittedName>
        <fullName evidence="2">Uncharacterized protein</fullName>
    </submittedName>
</protein>
<dbReference type="EMBL" id="FQZA01000014">
    <property type="protein sequence ID" value="SHJ66057.1"/>
    <property type="molecule type" value="Genomic_DNA"/>
</dbReference>
<evidence type="ECO:0000313" key="3">
    <source>
        <dbReference type="Proteomes" id="UP000184040"/>
    </source>
</evidence>
<evidence type="ECO:0000313" key="2">
    <source>
        <dbReference type="EMBL" id="SHJ66057.1"/>
    </source>
</evidence>
<name>A0A1M6L4D2_9RHOB</name>
<gene>
    <name evidence="2" type="ORF">SAMN04488012_11428</name>
</gene>
<feature type="compositionally biased region" description="Low complexity" evidence="1">
    <location>
        <begin position="197"/>
        <end position="209"/>
    </location>
</feature>
<feature type="region of interest" description="Disordered" evidence="1">
    <location>
        <begin position="149"/>
        <end position="226"/>
    </location>
</feature>